<evidence type="ECO:0000313" key="6">
    <source>
        <dbReference type="Proteomes" id="UP000694845"/>
    </source>
</evidence>
<dbReference type="Proteomes" id="UP000694845">
    <property type="component" value="Unplaced"/>
</dbReference>
<dbReference type="InterPro" id="IPR015943">
    <property type="entry name" value="WD40/YVTN_repeat-like_dom_sf"/>
</dbReference>
<gene>
    <name evidence="7" type="primary">LOC110978952</name>
</gene>
<organism evidence="6 7">
    <name type="scientific">Acanthaster planci</name>
    <name type="common">Crown-of-thorns starfish</name>
    <dbReference type="NCBI Taxonomy" id="133434"/>
    <lineage>
        <taxon>Eukaryota</taxon>
        <taxon>Metazoa</taxon>
        <taxon>Echinodermata</taxon>
        <taxon>Eleutherozoa</taxon>
        <taxon>Asterozoa</taxon>
        <taxon>Asteroidea</taxon>
        <taxon>Valvatacea</taxon>
        <taxon>Valvatida</taxon>
        <taxon>Acanthasteridae</taxon>
        <taxon>Acanthaster</taxon>
    </lineage>
</organism>
<evidence type="ECO:0000256" key="5">
    <source>
        <dbReference type="SAM" id="MobiDB-lite"/>
    </source>
</evidence>
<dbReference type="GeneID" id="110978952"/>
<keyword evidence="6" id="KW-1185">Reference proteome</keyword>
<dbReference type="PANTHER" id="PTHR44675">
    <property type="entry name" value="PAK1 INTERACTING PROTEIN 1"/>
    <property type="match status" value="1"/>
</dbReference>
<protein>
    <submittedName>
        <fullName evidence="7">P21-activated protein kinase-interacting protein 1-like isoform X1</fullName>
    </submittedName>
</protein>
<sequence>MAAPTCMELYAGCYERTTLGYVVNENVNEAKFVIKAKFTDNSHIGYVKTLAASESFLATGSTDETIHLYNLVTNRELGTLLQHNGSITSICFHGDSHMISGSADGTIGIWHTASWELMKSLRAHKGGVNSVAIHPSGKLALTAGQDKSLRTWNLVKGRVAYTTNIKQVADFVSWSPDGELYIVVGDSIINVYTITTATITSSIDCQRKILAVSFVTNRILAVGGEGGNIQLFELSEGKSTCRCDFKAHENRVKGIQCTSDRSSQPEENCRWLVTVSSDSHLKIWSVNVETLDEPTLLADVNTTARLTCVGVRPVLSQSADSPVGKPGVPMTDKSRESLEEDSTLTKRKNTGAEQDSRKKKFKARKQRP</sequence>
<comment type="function">
    <text evidence="3">Negatively regulates the PAK1 kinase. PAK1 is a member of the PAK kinase family, which has been shown to play a positive role in the regulation of signaling pathways involving MAPK8 and RELA. PAK1 exists as an inactive homodimer, which is activated by binding of small GTPases such as CDC42 to an N-terminal regulatory domain. PAK1IP1 also binds to the N-terminus of PAK1, and inhibits the specific activation of PAK1 by CDC42. May be involved in ribosomal large subunit assembly.</text>
</comment>
<feature type="region of interest" description="Disordered" evidence="5">
    <location>
        <begin position="316"/>
        <end position="368"/>
    </location>
</feature>
<evidence type="ECO:0000256" key="4">
    <source>
        <dbReference type="PROSITE-ProRule" id="PRU00221"/>
    </source>
</evidence>
<feature type="repeat" description="WD" evidence="4">
    <location>
        <begin position="121"/>
        <end position="162"/>
    </location>
</feature>
<feature type="compositionally biased region" description="Basic residues" evidence="5">
    <location>
        <begin position="357"/>
        <end position="368"/>
    </location>
</feature>
<evidence type="ECO:0000256" key="1">
    <source>
        <dbReference type="ARBA" id="ARBA00022574"/>
    </source>
</evidence>
<keyword evidence="2" id="KW-0677">Repeat</keyword>
<keyword evidence="1 4" id="KW-0853">WD repeat</keyword>
<dbReference type="PROSITE" id="PS00678">
    <property type="entry name" value="WD_REPEATS_1"/>
    <property type="match status" value="1"/>
</dbReference>
<evidence type="ECO:0000256" key="3">
    <source>
        <dbReference type="ARBA" id="ARBA00045213"/>
    </source>
</evidence>
<dbReference type="PROSITE" id="PS50294">
    <property type="entry name" value="WD_REPEATS_REGION"/>
    <property type="match status" value="2"/>
</dbReference>
<feature type="repeat" description="WD" evidence="4">
    <location>
        <begin position="80"/>
        <end position="120"/>
    </location>
</feature>
<proteinExistence type="predicted"/>
<evidence type="ECO:0000256" key="2">
    <source>
        <dbReference type="ARBA" id="ARBA00022737"/>
    </source>
</evidence>
<dbReference type="InterPro" id="IPR051959">
    <property type="entry name" value="PAK1-Kinase_Regulator"/>
</dbReference>
<dbReference type="PANTHER" id="PTHR44675:SF1">
    <property type="entry name" value="P21-ACTIVATED PROTEIN KINASE-INTERACTING PROTEIN 1"/>
    <property type="match status" value="1"/>
</dbReference>
<dbReference type="AlphaFoldDB" id="A0A8B7YEF8"/>
<dbReference type="InterPro" id="IPR001680">
    <property type="entry name" value="WD40_rpt"/>
</dbReference>
<accession>A0A8B7YEF8</accession>
<evidence type="ECO:0000313" key="7">
    <source>
        <dbReference type="RefSeq" id="XP_022090011.1"/>
    </source>
</evidence>
<dbReference type="KEGG" id="aplc:110978952"/>
<reference evidence="7" key="1">
    <citation type="submission" date="2025-08" db="UniProtKB">
        <authorList>
            <consortium name="RefSeq"/>
        </authorList>
    </citation>
    <scope>IDENTIFICATION</scope>
</reference>
<dbReference type="SUPFAM" id="SSF50978">
    <property type="entry name" value="WD40 repeat-like"/>
    <property type="match status" value="1"/>
</dbReference>
<dbReference type="SMART" id="SM00320">
    <property type="entry name" value="WD40"/>
    <property type="match status" value="6"/>
</dbReference>
<name>A0A8B7YEF8_ACAPL</name>
<dbReference type="PROSITE" id="PS50082">
    <property type="entry name" value="WD_REPEATS_2"/>
    <property type="match status" value="2"/>
</dbReference>
<dbReference type="OrthoDB" id="308449at2759"/>
<dbReference type="InterPro" id="IPR036322">
    <property type="entry name" value="WD40_repeat_dom_sf"/>
</dbReference>
<dbReference type="Pfam" id="PF00400">
    <property type="entry name" value="WD40"/>
    <property type="match status" value="3"/>
</dbReference>
<dbReference type="RefSeq" id="XP_022090011.1">
    <property type="nucleotide sequence ID" value="XM_022234319.1"/>
</dbReference>
<dbReference type="Gene3D" id="2.130.10.10">
    <property type="entry name" value="YVTN repeat-like/Quinoprotein amine dehydrogenase"/>
    <property type="match status" value="2"/>
</dbReference>
<dbReference type="InterPro" id="IPR019775">
    <property type="entry name" value="WD40_repeat_CS"/>
</dbReference>